<dbReference type="Pfam" id="PF15916">
    <property type="entry name" value="DUF4743"/>
    <property type="match status" value="1"/>
</dbReference>
<dbReference type="CDD" id="cd03676">
    <property type="entry name" value="NUDIX_Tnr3_like"/>
    <property type="match status" value="1"/>
</dbReference>
<proteinExistence type="predicted"/>
<dbReference type="EMBL" id="CAJVPV010002802">
    <property type="protein sequence ID" value="CAG8536210.1"/>
    <property type="molecule type" value="Genomic_DNA"/>
</dbReference>
<dbReference type="AlphaFoldDB" id="A0A9N9FIP0"/>
<dbReference type="PANTHER" id="PTHR13622:SF8">
    <property type="entry name" value="THIAMIN PYROPHOSPHOKINASE 1"/>
    <property type="match status" value="1"/>
</dbReference>
<dbReference type="OrthoDB" id="10261522at2759"/>
<gene>
    <name evidence="2" type="ORF">AMORRO_LOCUS4907</name>
</gene>
<dbReference type="FunFam" id="3.90.79.10:FF:000019">
    <property type="entry name" value="Thiamin pyrophosphokinase, putative"/>
    <property type="match status" value="1"/>
</dbReference>
<reference evidence="2" key="1">
    <citation type="submission" date="2021-06" db="EMBL/GenBank/DDBJ databases">
        <authorList>
            <person name="Kallberg Y."/>
            <person name="Tangrot J."/>
            <person name="Rosling A."/>
        </authorList>
    </citation>
    <scope>NUCLEOTIDE SEQUENCE</scope>
    <source>
        <strain evidence="2">CL551</strain>
    </source>
</reference>
<protein>
    <submittedName>
        <fullName evidence="2">10457_t:CDS:1</fullName>
    </submittedName>
</protein>
<feature type="domain" description="Nudix hydrolase" evidence="1">
    <location>
        <begin position="144"/>
        <end position="286"/>
    </location>
</feature>
<dbReference type="SUPFAM" id="SSF55811">
    <property type="entry name" value="Nudix"/>
    <property type="match status" value="1"/>
</dbReference>
<dbReference type="Gene3D" id="3.90.79.10">
    <property type="entry name" value="Nucleoside Triphosphate Pyrophosphohydrolase"/>
    <property type="match status" value="1"/>
</dbReference>
<dbReference type="PANTHER" id="PTHR13622">
    <property type="entry name" value="THIAMIN PYROPHOSPHOKINASE"/>
    <property type="match status" value="1"/>
</dbReference>
<dbReference type="InterPro" id="IPR015797">
    <property type="entry name" value="NUDIX_hydrolase-like_dom_sf"/>
</dbReference>
<dbReference type="Proteomes" id="UP000789342">
    <property type="component" value="Unassembled WGS sequence"/>
</dbReference>
<evidence type="ECO:0000259" key="1">
    <source>
        <dbReference type="PROSITE" id="PS51462"/>
    </source>
</evidence>
<dbReference type="InterPro" id="IPR000086">
    <property type="entry name" value="NUDIX_hydrolase_dom"/>
</dbReference>
<dbReference type="GO" id="GO:0044715">
    <property type="term" value="F:8-oxo-dGDP phosphatase activity"/>
    <property type="evidence" value="ECO:0007669"/>
    <property type="project" value="UniProtKB-ARBA"/>
</dbReference>
<keyword evidence="3" id="KW-1185">Reference proteome</keyword>
<dbReference type="PROSITE" id="PS51462">
    <property type="entry name" value="NUDIX"/>
    <property type="match status" value="1"/>
</dbReference>
<organism evidence="2 3">
    <name type="scientific">Acaulospora morrowiae</name>
    <dbReference type="NCBI Taxonomy" id="94023"/>
    <lineage>
        <taxon>Eukaryota</taxon>
        <taxon>Fungi</taxon>
        <taxon>Fungi incertae sedis</taxon>
        <taxon>Mucoromycota</taxon>
        <taxon>Glomeromycotina</taxon>
        <taxon>Glomeromycetes</taxon>
        <taxon>Diversisporales</taxon>
        <taxon>Acaulosporaceae</taxon>
        <taxon>Acaulospora</taxon>
    </lineage>
</organism>
<comment type="caution">
    <text evidence="2">The sequence shown here is derived from an EMBL/GenBank/DDBJ whole genome shotgun (WGS) entry which is preliminary data.</text>
</comment>
<evidence type="ECO:0000313" key="3">
    <source>
        <dbReference type="Proteomes" id="UP000789342"/>
    </source>
</evidence>
<sequence length="319" mass="36363">MCSEKKESSNFGLLDIVKQCDNFPYPEETVEIQKFNTTPLILNDTKIGLLLPSVIQALRSYNEKHESPSPFVIKEDLVTFSPHVNTFEKRTKAIEQLLNSWRTEKTFSALKGWRDELYPVYGDPSGPSNMAFVIERAATPLFGVLTFGVHLTGFVKTKGHYRIWVAKRSKTKPTWPGYLDNTVAGGIPYNLSITESIIKEAMEEANLPREIAKDSVPAGAITYFTVTERGLQPEAQYIYDLELPIDVVPKPFDDEVECFYLWDISKVIDHIKAGEFKPNCALDFLIRHSIITPDKEPAYLDILYRLHRRHEFPGPSFQS</sequence>
<evidence type="ECO:0000313" key="2">
    <source>
        <dbReference type="EMBL" id="CAG8536210.1"/>
    </source>
</evidence>
<dbReference type="InterPro" id="IPR031804">
    <property type="entry name" value="DUF4743"/>
</dbReference>
<name>A0A9N9FIP0_9GLOM</name>
<accession>A0A9N9FIP0</accession>